<dbReference type="Pfam" id="PF06262">
    <property type="entry name" value="Zincin_1"/>
    <property type="match status" value="1"/>
</dbReference>
<organism evidence="1">
    <name type="scientific">Caulobacter sp. (strain K31)</name>
    <dbReference type="NCBI Taxonomy" id="366602"/>
    <lineage>
        <taxon>Bacteria</taxon>
        <taxon>Pseudomonadati</taxon>
        <taxon>Pseudomonadota</taxon>
        <taxon>Alphaproteobacteria</taxon>
        <taxon>Caulobacterales</taxon>
        <taxon>Caulobacteraceae</taxon>
        <taxon>Caulobacter</taxon>
    </lineage>
</organism>
<protein>
    <recommendedName>
        <fullName evidence="2">Neutral zinc metallopeptidase</fullName>
    </recommendedName>
</protein>
<dbReference type="SUPFAM" id="SSF55486">
    <property type="entry name" value="Metalloproteases ('zincins'), catalytic domain"/>
    <property type="match status" value="1"/>
</dbReference>
<accession>B0T469</accession>
<evidence type="ECO:0008006" key="2">
    <source>
        <dbReference type="Google" id="ProtNLM"/>
    </source>
</evidence>
<dbReference type="HOGENOM" id="CLU_123836_0_0_5"/>
<dbReference type="Gene3D" id="3.30.2010.20">
    <property type="match status" value="1"/>
</dbReference>
<evidence type="ECO:0000313" key="1">
    <source>
        <dbReference type="EMBL" id="ABZ73953.1"/>
    </source>
</evidence>
<gene>
    <name evidence="1" type="ordered locus">Caul_4833</name>
</gene>
<reference evidence="1" key="1">
    <citation type="submission" date="2008-01" db="EMBL/GenBank/DDBJ databases">
        <title>Complete sequence of chromosome of Caulobacter sp. K31.</title>
        <authorList>
            <consortium name="US DOE Joint Genome Institute"/>
            <person name="Copeland A."/>
            <person name="Lucas S."/>
            <person name="Lapidus A."/>
            <person name="Barry K."/>
            <person name="Glavina del Rio T."/>
            <person name="Dalin E."/>
            <person name="Tice H."/>
            <person name="Pitluck S."/>
            <person name="Bruce D."/>
            <person name="Goodwin L."/>
            <person name="Thompson L.S."/>
            <person name="Brettin T."/>
            <person name="Detter J.C."/>
            <person name="Han C."/>
            <person name="Schmutz J."/>
            <person name="Larimer F."/>
            <person name="Land M."/>
            <person name="Hauser L."/>
            <person name="Kyrpides N."/>
            <person name="Kim E."/>
            <person name="Stephens C."/>
            <person name="Richardson P."/>
        </authorList>
    </citation>
    <scope>NUCLEOTIDE SEQUENCE [LARGE SCALE GENOMIC DNA]</scope>
    <source>
        <strain evidence="1">K31</strain>
    </source>
</reference>
<dbReference type="CDD" id="cd12952">
    <property type="entry name" value="MMP_ACEL2062"/>
    <property type="match status" value="1"/>
</dbReference>
<dbReference type="AlphaFoldDB" id="B0T469"/>
<sequence>MSVAVAGRITQGPCSRLACAANRLMYGPMTWTDRHAPAVAPSLDDFAALARRAFDDLPADFRRQTGDVVFRIDDFASEEVLDDLGIEDPFELTGLYQGVDLGRRSVLDPSPQPSMVFLYRRPILDEWCERGDVTLGDLITHVLVHEIGHHFGLSDHDIHRIEDEA</sequence>
<name>B0T469_CAUSK</name>
<dbReference type="InterPro" id="IPR038555">
    <property type="entry name" value="Zincin_1_sf"/>
</dbReference>
<dbReference type="eggNOG" id="COG3824">
    <property type="taxonomic scope" value="Bacteria"/>
</dbReference>
<dbReference type="EMBL" id="CP000927">
    <property type="protein sequence ID" value="ABZ73953.1"/>
    <property type="molecule type" value="Genomic_DNA"/>
</dbReference>
<dbReference type="KEGG" id="cak:Caul_4833"/>
<dbReference type="InterPro" id="IPR010428">
    <property type="entry name" value="Zincin_1"/>
</dbReference>
<dbReference type="STRING" id="366602.Caul_4833"/>
<proteinExistence type="predicted"/>